<evidence type="ECO:0000313" key="6">
    <source>
        <dbReference type="EMBL" id="KAG5175575.1"/>
    </source>
</evidence>
<dbReference type="GO" id="GO:0009982">
    <property type="term" value="F:pseudouridine synthase activity"/>
    <property type="evidence" value="ECO:0007669"/>
    <property type="project" value="InterPro"/>
</dbReference>
<dbReference type="Proteomes" id="UP000664859">
    <property type="component" value="Unassembled WGS sequence"/>
</dbReference>
<organism evidence="6 7">
    <name type="scientific">Tribonema minus</name>
    <dbReference type="NCBI Taxonomy" id="303371"/>
    <lineage>
        <taxon>Eukaryota</taxon>
        <taxon>Sar</taxon>
        <taxon>Stramenopiles</taxon>
        <taxon>Ochrophyta</taxon>
        <taxon>PX clade</taxon>
        <taxon>Xanthophyceae</taxon>
        <taxon>Tribonematales</taxon>
        <taxon>Tribonemataceae</taxon>
        <taxon>Tribonema</taxon>
    </lineage>
</organism>
<dbReference type="SUPFAM" id="SSF55174">
    <property type="entry name" value="Alpha-L RNA-binding motif"/>
    <property type="match status" value="1"/>
</dbReference>
<dbReference type="Pfam" id="PF00849">
    <property type="entry name" value="PseudoU_synth_2"/>
    <property type="match status" value="1"/>
</dbReference>
<evidence type="ECO:0000256" key="1">
    <source>
        <dbReference type="ARBA" id="ARBA00010876"/>
    </source>
</evidence>
<evidence type="ECO:0000313" key="7">
    <source>
        <dbReference type="Proteomes" id="UP000664859"/>
    </source>
</evidence>
<protein>
    <submittedName>
        <fullName evidence="6">Pseudouridine synthase</fullName>
    </submittedName>
</protein>
<name>A0A835YI41_9STRA</name>
<keyword evidence="3" id="KW-0694">RNA-binding</keyword>
<evidence type="ECO:0000256" key="3">
    <source>
        <dbReference type="PROSITE-ProRule" id="PRU00182"/>
    </source>
</evidence>
<dbReference type="OrthoDB" id="206519at2759"/>
<evidence type="ECO:0000259" key="5">
    <source>
        <dbReference type="Pfam" id="PF00849"/>
    </source>
</evidence>
<dbReference type="GO" id="GO:0000455">
    <property type="term" value="P:enzyme-directed rRNA pseudouridine synthesis"/>
    <property type="evidence" value="ECO:0007669"/>
    <property type="project" value="TreeGrafter"/>
</dbReference>
<dbReference type="PANTHER" id="PTHR21600">
    <property type="entry name" value="MITOCHONDRIAL RNA PSEUDOURIDINE SYNTHASE"/>
    <property type="match status" value="1"/>
</dbReference>
<dbReference type="InterPro" id="IPR006145">
    <property type="entry name" value="PsdUridine_synth_RsuA/RluA"/>
</dbReference>
<dbReference type="InterPro" id="IPR006224">
    <property type="entry name" value="PsdUridine_synth_RluA-like_CS"/>
</dbReference>
<feature type="region of interest" description="Disordered" evidence="4">
    <location>
        <begin position="424"/>
        <end position="450"/>
    </location>
</feature>
<dbReference type="PROSITE" id="PS01129">
    <property type="entry name" value="PSI_RLU"/>
    <property type="match status" value="1"/>
</dbReference>
<dbReference type="InterPro" id="IPR050188">
    <property type="entry name" value="RluA_PseudoU_synthase"/>
</dbReference>
<evidence type="ECO:0000256" key="4">
    <source>
        <dbReference type="SAM" id="MobiDB-lite"/>
    </source>
</evidence>
<gene>
    <name evidence="6" type="ORF">JKP88DRAFT_347183</name>
</gene>
<dbReference type="InterPro" id="IPR020103">
    <property type="entry name" value="PsdUridine_synth_cat_dom_sf"/>
</dbReference>
<proteinExistence type="inferred from homology"/>
<dbReference type="CDD" id="cd02869">
    <property type="entry name" value="PseudoU_synth_RluA_like"/>
    <property type="match status" value="1"/>
</dbReference>
<reference evidence="6" key="1">
    <citation type="submission" date="2021-02" db="EMBL/GenBank/DDBJ databases">
        <title>First Annotated Genome of the Yellow-green Alga Tribonema minus.</title>
        <authorList>
            <person name="Mahan K.M."/>
        </authorList>
    </citation>
    <scope>NUCLEOTIDE SEQUENCE</scope>
    <source>
        <strain evidence="6">UTEX B ZZ1240</strain>
    </source>
</reference>
<dbReference type="Gene3D" id="3.30.2350.10">
    <property type="entry name" value="Pseudouridine synthase"/>
    <property type="match status" value="1"/>
</dbReference>
<feature type="domain" description="Pseudouridine synthase RsuA/RluA-like" evidence="5">
    <location>
        <begin position="95"/>
        <end position="299"/>
    </location>
</feature>
<dbReference type="SUPFAM" id="SSF55120">
    <property type="entry name" value="Pseudouridine synthase"/>
    <property type="match status" value="1"/>
</dbReference>
<comment type="caution">
    <text evidence="6">The sequence shown here is derived from an EMBL/GenBank/DDBJ whole genome shotgun (WGS) entry which is preliminary data.</text>
</comment>
<comment type="similarity">
    <text evidence="1">Belongs to the pseudouridine synthase RluA family.</text>
</comment>
<keyword evidence="7" id="KW-1185">Reference proteome</keyword>
<evidence type="ECO:0000256" key="2">
    <source>
        <dbReference type="ARBA" id="ARBA00023235"/>
    </source>
</evidence>
<dbReference type="AlphaFoldDB" id="A0A835YI41"/>
<keyword evidence="2" id="KW-0413">Isomerase</keyword>
<dbReference type="Gene3D" id="3.10.290.10">
    <property type="entry name" value="RNA-binding S4 domain"/>
    <property type="match status" value="1"/>
</dbReference>
<accession>A0A835YI41</accession>
<sequence>MAATGERITVEQEDGNAPIDWLLSRKLPHRSRRFFRKQLADGNVQIDGRVNKRLVRVRPGQTITVAAAAADAVAPPSEQLPAQDLKLHVVYEDEHIIVVAKPPGIVVQPMASQPRGTLLNGVLHHMVARGECAAGDEVAAQGLLQGVVHRLDRDTSGIVIVAKNLEASSTLSAMFKSRKVSKTYLAVTAGLPNPARCALEPADSGGDGTGPYTIDAPLYKRASGKMAVATPQQLQQQQQQQQTASAIDVKPALTRVKALPRSAAAGGGSGSSSGSGGLRALQVEITTGRQHQIRAHLLHAGAPVIGDVTYCAGGDAGAARAAAAALGVARPLLHALSLTLHHPVTNARLVLVAPLPADMWRVLSDVVGPDAARKLPQLPADADGAAAAAAAAAAAGAAAGVRAAAAAAGGRGVRASAAAAAVSSGGARPSADGAAASKRTRASAPGALKMAKPKVRVKDAAAALNLAKLAQNAIGPPSDK</sequence>
<dbReference type="PROSITE" id="PS50889">
    <property type="entry name" value="S4"/>
    <property type="match status" value="1"/>
</dbReference>
<dbReference type="EMBL" id="JAFCMP010000547">
    <property type="protein sequence ID" value="KAG5175575.1"/>
    <property type="molecule type" value="Genomic_DNA"/>
</dbReference>
<dbReference type="CDD" id="cd00165">
    <property type="entry name" value="S4"/>
    <property type="match status" value="1"/>
</dbReference>
<dbReference type="InterPro" id="IPR036986">
    <property type="entry name" value="S4_RNA-bd_sf"/>
</dbReference>
<dbReference type="GO" id="GO:0003723">
    <property type="term" value="F:RNA binding"/>
    <property type="evidence" value="ECO:0007669"/>
    <property type="project" value="UniProtKB-KW"/>
</dbReference>
<dbReference type="PANTHER" id="PTHR21600:SF87">
    <property type="entry name" value="RNA PSEUDOURIDYLATE SYNTHASE DOMAIN-CONTAINING PROTEIN 1"/>
    <property type="match status" value="1"/>
</dbReference>